<evidence type="ECO:0000313" key="2">
    <source>
        <dbReference type="EMBL" id="CAH0550315.1"/>
    </source>
</evidence>
<dbReference type="GO" id="GO:0043022">
    <property type="term" value="F:ribosome binding"/>
    <property type="evidence" value="ECO:0007669"/>
    <property type="project" value="TreeGrafter"/>
</dbReference>
<dbReference type="EMBL" id="OV121133">
    <property type="protein sequence ID" value="CAH0550315.1"/>
    <property type="molecule type" value="Genomic_DNA"/>
</dbReference>
<dbReference type="Proteomes" id="UP001154078">
    <property type="component" value="Chromosome 2"/>
</dbReference>
<protein>
    <submittedName>
        <fullName evidence="2">Uncharacterized protein</fullName>
    </submittedName>
</protein>
<feature type="signal peptide" evidence="1">
    <location>
        <begin position="1"/>
        <end position="18"/>
    </location>
</feature>
<name>A0A9P0FEU1_BRAAE</name>
<dbReference type="SUPFAM" id="SSF49870">
    <property type="entry name" value="Osmotin, thaumatin-like protein"/>
    <property type="match status" value="1"/>
</dbReference>
<dbReference type="GO" id="GO:0032979">
    <property type="term" value="P:protein insertion into mitochondrial inner membrane from matrix"/>
    <property type="evidence" value="ECO:0007669"/>
    <property type="project" value="TreeGrafter"/>
</dbReference>
<proteinExistence type="predicted"/>
<accession>A0A9P0FEU1</accession>
<dbReference type="AlphaFoldDB" id="A0A9P0FEU1"/>
<dbReference type="PANTHER" id="PTHR13333">
    <property type="entry name" value="M-AAA PROTEASE-INTERACTING PROTEIN 1, MITOCHONDRIAL"/>
    <property type="match status" value="1"/>
</dbReference>
<sequence>MTLVKFLFILLTIKFSLSLSILPSRYEFRKIRFINNVGTNNILEVLISPNFLADGDTKFYLSDADQTRDVGAGNYTIYAKHIWCHLPECDIYATKVQISIEHMASNLDLIYIDLRDGYNFPVQVFSDCSFCDNAQILCNDIMLECPKSTMVLQERVMSDKVLPFFVACKNEFDSYEMFQKCDNAVISDMHLVTNYHHIPKNTNRTVIKQLPGKTAIRNVNKTSTRSNHKLTNNSRKNGNKNVGIPATTPELIYVPRVFRWMANKVRFKYLQKMWDQEFSEGAFIFGSTMAVCRITEIVQSNEYMELDGLLTSSAKLKLIADLHTRFTQQQKSIMGLKPQDIKILVPVSVKLLRHGGEKKCRVNLRILALKWYKQLNGVVNLVLVALQTEFQKDYKEPCSDWTISNFDILDCTMLKEGKIGKI</sequence>
<organism evidence="2 3">
    <name type="scientific">Brassicogethes aeneus</name>
    <name type="common">Rape pollen beetle</name>
    <name type="synonym">Meligethes aeneus</name>
    <dbReference type="NCBI Taxonomy" id="1431903"/>
    <lineage>
        <taxon>Eukaryota</taxon>
        <taxon>Metazoa</taxon>
        <taxon>Ecdysozoa</taxon>
        <taxon>Arthropoda</taxon>
        <taxon>Hexapoda</taxon>
        <taxon>Insecta</taxon>
        <taxon>Pterygota</taxon>
        <taxon>Neoptera</taxon>
        <taxon>Endopterygota</taxon>
        <taxon>Coleoptera</taxon>
        <taxon>Polyphaga</taxon>
        <taxon>Cucujiformia</taxon>
        <taxon>Nitidulidae</taxon>
        <taxon>Meligethinae</taxon>
        <taxon>Brassicogethes</taxon>
    </lineage>
</organism>
<keyword evidence="1" id="KW-0732">Signal</keyword>
<dbReference type="GO" id="GO:0005743">
    <property type="term" value="C:mitochondrial inner membrane"/>
    <property type="evidence" value="ECO:0007669"/>
    <property type="project" value="TreeGrafter"/>
</dbReference>
<gene>
    <name evidence="2" type="ORF">MELIAE_LOCUS3156</name>
</gene>
<dbReference type="PANTHER" id="PTHR13333:SF5">
    <property type="entry name" value="M-AAA PROTEASE-INTERACTING PROTEIN 1, MITOCHONDRIAL"/>
    <property type="match status" value="1"/>
</dbReference>
<feature type="chain" id="PRO_5040504208" evidence="1">
    <location>
        <begin position="19"/>
        <end position="422"/>
    </location>
</feature>
<reference evidence="2" key="1">
    <citation type="submission" date="2021-12" db="EMBL/GenBank/DDBJ databases">
        <authorList>
            <person name="King R."/>
        </authorList>
    </citation>
    <scope>NUCLEOTIDE SEQUENCE</scope>
</reference>
<dbReference type="InterPro" id="IPR037176">
    <property type="entry name" value="Osmotin/thaumatin-like_sf"/>
</dbReference>
<keyword evidence="3" id="KW-1185">Reference proteome</keyword>
<dbReference type="OrthoDB" id="6361925at2759"/>
<evidence type="ECO:0000256" key="1">
    <source>
        <dbReference type="SAM" id="SignalP"/>
    </source>
</evidence>
<evidence type="ECO:0000313" key="3">
    <source>
        <dbReference type="Proteomes" id="UP001154078"/>
    </source>
</evidence>